<dbReference type="AlphaFoldDB" id="A0A1V1V749"/>
<dbReference type="EMBL" id="CP061854">
    <property type="protein sequence ID" value="QOD56510.1"/>
    <property type="molecule type" value="Genomic_DNA"/>
</dbReference>
<dbReference type="Proteomes" id="UP000218676">
    <property type="component" value="Chromosome 1"/>
</dbReference>
<organism evidence="3 5">
    <name type="scientific">Photobacterium damsela subsp. piscicida</name>
    <name type="common">Pasteurella piscicida</name>
    <dbReference type="NCBI Taxonomy" id="38294"/>
    <lineage>
        <taxon>Bacteria</taxon>
        <taxon>Pseudomonadati</taxon>
        <taxon>Pseudomonadota</taxon>
        <taxon>Gammaproteobacteria</taxon>
        <taxon>Vibrionales</taxon>
        <taxon>Vibrionaceae</taxon>
        <taxon>Photobacterium</taxon>
    </lineage>
</organism>
<dbReference type="RefSeq" id="WP_005302173.1">
    <property type="nucleotide sequence ID" value="NZ_AP018045.1"/>
</dbReference>
<evidence type="ECO:0000313" key="3">
    <source>
        <dbReference type="EMBL" id="QOD56510.1"/>
    </source>
</evidence>
<gene>
    <name evidence="3" type="ORF">IC627_15385</name>
    <name evidence="2" type="ORF">PDPUS_1_00081</name>
</gene>
<protein>
    <submittedName>
        <fullName evidence="3">Uncharacterized protein</fullName>
    </submittedName>
</protein>
<reference evidence="2" key="1">
    <citation type="journal article" date="2017" name="Genome Announc.">
        <title>Whole-Genome Sequence of Photobacterium damselae subsp. piscicida Strain 91-197, Isolated from Hybrid Striped Bass (Morone sp.) in the United States.</title>
        <authorList>
            <person name="Teru Y."/>
            <person name="Hikima J."/>
            <person name="Kono T."/>
            <person name="Sakai M."/>
            <person name="Takano T."/>
            <person name="Hawke J.P."/>
            <person name="Takeyama H."/>
            <person name="Aoki T."/>
        </authorList>
    </citation>
    <scope>NUCLEOTIDE SEQUENCE</scope>
    <source>
        <strain evidence="2">91-197</strain>
    </source>
</reference>
<feature type="region of interest" description="Disordered" evidence="1">
    <location>
        <begin position="1"/>
        <end position="57"/>
    </location>
</feature>
<accession>A0A1V1V749</accession>
<evidence type="ECO:0000256" key="1">
    <source>
        <dbReference type="SAM" id="MobiDB-lite"/>
    </source>
</evidence>
<dbReference type="GeneID" id="93396319"/>
<reference evidence="3 5" key="3">
    <citation type="submission" date="2020-09" db="EMBL/GenBank/DDBJ databases">
        <title>Complete, closed and curated genome sequences of Photobacterium damselae subsp. piscicida isolates from Australia indicate localised evolution and additional plasmid-borne pathogenicity mechanisms.</title>
        <authorList>
            <person name="Baseggio L."/>
            <person name="Silayeva O."/>
            <person name="Buller N."/>
            <person name="Landos M."/>
            <person name="Engelstaedter J."/>
            <person name="Barnes A.C."/>
        </authorList>
    </citation>
    <scope>NUCLEOTIDE SEQUENCE [LARGE SCALE GENOMIC DNA]</scope>
    <source>
        <strain evidence="3 5">AS-16-0540-1</strain>
    </source>
</reference>
<dbReference type="Proteomes" id="UP000516656">
    <property type="component" value="Chromosome 1"/>
</dbReference>
<evidence type="ECO:0000313" key="2">
    <source>
        <dbReference type="EMBL" id="BAX51456.1"/>
    </source>
</evidence>
<proteinExistence type="predicted"/>
<name>A0A1V1V749_PHODP</name>
<dbReference type="EMBL" id="AP018045">
    <property type="protein sequence ID" value="BAX51456.1"/>
    <property type="molecule type" value="Genomic_DNA"/>
</dbReference>
<reference evidence="4" key="2">
    <citation type="submission" date="2017-05" db="EMBL/GenBank/DDBJ databases">
        <title>Whole genome sequence of fish pathogenic bacteria, Photobacterium damselae subsp. piscicida, strain 91-197, isolated from hybrid striped bass (Morone sp.) in USA.</title>
        <authorList>
            <person name="Teru Y."/>
            <person name="Hikima J."/>
            <person name="Kono T."/>
            <person name="Sakai M."/>
            <person name="Takano T."/>
            <person name="Hawke J.P."/>
            <person name="Takeyama H."/>
            <person name="Aoki T."/>
        </authorList>
    </citation>
    <scope>NUCLEOTIDE SEQUENCE [LARGE SCALE GENOMIC DNA]</scope>
    <source>
        <strain evidence="4">91-197</strain>
    </source>
</reference>
<sequence length="57" mass="6395">MRPASFARFAPRSPSRFRTTSHAPRFQAKTKTAQVHTLPNQETTVETHTTTEDPKAA</sequence>
<feature type="compositionally biased region" description="Polar residues" evidence="1">
    <location>
        <begin position="29"/>
        <end position="41"/>
    </location>
</feature>
<evidence type="ECO:0000313" key="5">
    <source>
        <dbReference type="Proteomes" id="UP000516656"/>
    </source>
</evidence>
<evidence type="ECO:0000313" key="4">
    <source>
        <dbReference type="Proteomes" id="UP000218676"/>
    </source>
</evidence>